<feature type="active site" description="Nucleophile" evidence="3">
    <location>
        <position position="198"/>
    </location>
</feature>
<proteinExistence type="inferred from homology"/>
<feature type="active site" description="Proton donor" evidence="3">
    <location>
        <position position="323"/>
    </location>
</feature>
<dbReference type="InterPro" id="IPR000639">
    <property type="entry name" value="Epox_hydrolase-like"/>
</dbReference>
<dbReference type="SUPFAM" id="SSF53474">
    <property type="entry name" value="alpha/beta-Hydrolases"/>
    <property type="match status" value="1"/>
</dbReference>
<dbReference type="PRINTS" id="PR00412">
    <property type="entry name" value="EPOXHYDRLASE"/>
</dbReference>
<dbReference type="Proteomes" id="UP001303473">
    <property type="component" value="Unassembled WGS sequence"/>
</dbReference>
<dbReference type="InterPro" id="IPR016292">
    <property type="entry name" value="Epoxide_hydrolase"/>
</dbReference>
<comment type="caution">
    <text evidence="5">The sequence shown here is derived from an EMBL/GenBank/DDBJ whole genome shotgun (WGS) entry which is preliminary data.</text>
</comment>
<dbReference type="Pfam" id="PF06441">
    <property type="entry name" value="EHN"/>
    <property type="match status" value="1"/>
</dbReference>
<dbReference type="InterPro" id="IPR029058">
    <property type="entry name" value="AB_hydrolase_fold"/>
</dbReference>
<dbReference type="InterPro" id="IPR010497">
    <property type="entry name" value="Epoxide_hydro_N"/>
</dbReference>
<evidence type="ECO:0000256" key="1">
    <source>
        <dbReference type="ARBA" id="ARBA00010088"/>
    </source>
</evidence>
<name>A0AAN6MXK4_9PEZI</name>
<sequence>MALAGFGNLPVGIPGVPVPFQFHVPDNDIRHMNSLAQTADIGVPSWYNTHDDNNQFGVSRDWLINASNTWQHDFDWRAHENHYNSFPNFKINITTSDHELHNLHFAALFSAKPDAIPVIFMHGWPGSWLEFVPMLDLLVAKYTPATLPYHVIVPSIPDYGLSERVDPADELTMPIASEAMNSLMKALGFKSYVAQGGDVGTFLAETMCGVYDECKAFHLNLYFLTPEQSAQVANISVTAAEEAEIATANAWAKTGSAYAYEHGTRPSTIALALMANPLSMLAWMGEKFIEWSDKRDPLSLDTILAMVSFYWYTESFGRAIWSYRSLTSVIGAGLPPPPTSYVKPFGFSSFPVEISALPREWAEAIFPNLVFYKSHDVGGHFAALEEPVAFLSDMEEFLAIVKTKVAF</sequence>
<evidence type="ECO:0000256" key="2">
    <source>
        <dbReference type="ARBA" id="ARBA00022801"/>
    </source>
</evidence>
<protein>
    <submittedName>
        <fullName evidence="5">Epoxide hydrolase</fullName>
    </submittedName>
</protein>
<dbReference type="PIRSF" id="PIRSF001112">
    <property type="entry name" value="Epoxide_hydrolase"/>
    <property type="match status" value="1"/>
</dbReference>
<keyword evidence="6" id="KW-1185">Reference proteome</keyword>
<dbReference type="AlphaFoldDB" id="A0AAN6MXK4"/>
<evidence type="ECO:0000313" key="5">
    <source>
        <dbReference type="EMBL" id="KAK3935199.1"/>
    </source>
</evidence>
<evidence type="ECO:0000259" key="4">
    <source>
        <dbReference type="Pfam" id="PF06441"/>
    </source>
</evidence>
<feature type="active site" description="Proton acceptor" evidence="3">
    <location>
        <position position="380"/>
    </location>
</feature>
<organism evidence="5 6">
    <name type="scientific">Diplogelasinospora grovesii</name>
    <dbReference type="NCBI Taxonomy" id="303347"/>
    <lineage>
        <taxon>Eukaryota</taxon>
        <taxon>Fungi</taxon>
        <taxon>Dikarya</taxon>
        <taxon>Ascomycota</taxon>
        <taxon>Pezizomycotina</taxon>
        <taxon>Sordariomycetes</taxon>
        <taxon>Sordariomycetidae</taxon>
        <taxon>Sordariales</taxon>
        <taxon>Diplogelasinosporaceae</taxon>
        <taxon>Diplogelasinospora</taxon>
    </lineage>
</organism>
<comment type="similarity">
    <text evidence="1">Belongs to the peptidase S33 family.</text>
</comment>
<evidence type="ECO:0000313" key="6">
    <source>
        <dbReference type="Proteomes" id="UP001303473"/>
    </source>
</evidence>
<dbReference type="Gene3D" id="3.40.50.1820">
    <property type="entry name" value="alpha/beta hydrolase"/>
    <property type="match status" value="1"/>
</dbReference>
<feature type="domain" description="Epoxide hydrolase N-terminal" evidence="4">
    <location>
        <begin position="18"/>
        <end position="131"/>
    </location>
</feature>
<dbReference type="GO" id="GO:0004301">
    <property type="term" value="F:epoxide hydrolase activity"/>
    <property type="evidence" value="ECO:0007669"/>
    <property type="project" value="TreeGrafter"/>
</dbReference>
<dbReference type="PANTHER" id="PTHR21661">
    <property type="entry name" value="EPOXIDE HYDROLASE 1-RELATED"/>
    <property type="match status" value="1"/>
</dbReference>
<keyword evidence="2 5" id="KW-0378">Hydrolase</keyword>
<dbReference type="PANTHER" id="PTHR21661:SF39">
    <property type="entry name" value="HYDROLASE, PUTATIVE (AFU_ORTHOLOGUE AFUA_3G08960)-RELATED"/>
    <property type="match status" value="1"/>
</dbReference>
<reference evidence="6" key="1">
    <citation type="journal article" date="2023" name="Mol. Phylogenet. Evol.">
        <title>Genome-scale phylogeny and comparative genomics of the fungal order Sordariales.</title>
        <authorList>
            <person name="Hensen N."/>
            <person name="Bonometti L."/>
            <person name="Westerberg I."/>
            <person name="Brannstrom I.O."/>
            <person name="Guillou S."/>
            <person name="Cros-Aarteil S."/>
            <person name="Calhoun S."/>
            <person name="Haridas S."/>
            <person name="Kuo A."/>
            <person name="Mondo S."/>
            <person name="Pangilinan J."/>
            <person name="Riley R."/>
            <person name="LaButti K."/>
            <person name="Andreopoulos B."/>
            <person name="Lipzen A."/>
            <person name="Chen C."/>
            <person name="Yan M."/>
            <person name="Daum C."/>
            <person name="Ng V."/>
            <person name="Clum A."/>
            <person name="Steindorff A."/>
            <person name="Ohm R.A."/>
            <person name="Martin F."/>
            <person name="Silar P."/>
            <person name="Natvig D.O."/>
            <person name="Lalanne C."/>
            <person name="Gautier V."/>
            <person name="Ament-Velasquez S.L."/>
            <person name="Kruys A."/>
            <person name="Hutchinson M.I."/>
            <person name="Powell A.J."/>
            <person name="Barry K."/>
            <person name="Miller A.N."/>
            <person name="Grigoriev I.V."/>
            <person name="Debuchy R."/>
            <person name="Gladieux P."/>
            <person name="Hiltunen Thoren M."/>
            <person name="Johannesson H."/>
        </authorList>
    </citation>
    <scope>NUCLEOTIDE SEQUENCE [LARGE SCALE GENOMIC DNA]</scope>
    <source>
        <strain evidence="6">CBS 340.73</strain>
    </source>
</reference>
<dbReference type="EMBL" id="MU853935">
    <property type="protein sequence ID" value="KAK3935199.1"/>
    <property type="molecule type" value="Genomic_DNA"/>
</dbReference>
<gene>
    <name evidence="5" type="ORF">QBC46DRAFT_398065</name>
</gene>
<accession>A0AAN6MXK4</accession>
<dbReference type="GO" id="GO:0097176">
    <property type="term" value="P:epoxide metabolic process"/>
    <property type="evidence" value="ECO:0007669"/>
    <property type="project" value="TreeGrafter"/>
</dbReference>
<evidence type="ECO:0000256" key="3">
    <source>
        <dbReference type="PIRSR" id="PIRSR001112-1"/>
    </source>
</evidence>